<evidence type="ECO:0000313" key="1">
    <source>
        <dbReference type="EMBL" id="GIZ02743.1"/>
    </source>
</evidence>
<reference evidence="1 2" key="1">
    <citation type="submission" date="2021-06" db="EMBL/GenBank/DDBJ databases">
        <title>Caerostris extrusa draft genome.</title>
        <authorList>
            <person name="Kono N."/>
            <person name="Arakawa K."/>
        </authorList>
    </citation>
    <scope>NUCLEOTIDE SEQUENCE [LARGE SCALE GENOMIC DNA]</scope>
</reference>
<organism evidence="1 2">
    <name type="scientific">Caerostris extrusa</name>
    <name type="common">Bark spider</name>
    <name type="synonym">Caerostris bankana</name>
    <dbReference type="NCBI Taxonomy" id="172846"/>
    <lineage>
        <taxon>Eukaryota</taxon>
        <taxon>Metazoa</taxon>
        <taxon>Ecdysozoa</taxon>
        <taxon>Arthropoda</taxon>
        <taxon>Chelicerata</taxon>
        <taxon>Arachnida</taxon>
        <taxon>Araneae</taxon>
        <taxon>Araneomorphae</taxon>
        <taxon>Entelegynae</taxon>
        <taxon>Araneoidea</taxon>
        <taxon>Araneidae</taxon>
        <taxon>Caerostris</taxon>
    </lineage>
</organism>
<name>A0AAV4Y5X7_CAEEX</name>
<protein>
    <submittedName>
        <fullName evidence="1">Uncharacterized protein</fullName>
    </submittedName>
</protein>
<accession>A0AAV4Y5X7</accession>
<dbReference type="EMBL" id="BPLR01001498">
    <property type="protein sequence ID" value="GIZ02743.1"/>
    <property type="molecule type" value="Genomic_DNA"/>
</dbReference>
<gene>
    <name evidence="1" type="ORF">CEXT_235241</name>
</gene>
<keyword evidence="2" id="KW-1185">Reference proteome</keyword>
<dbReference type="AlphaFoldDB" id="A0AAV4Y5X7"/>
<proteinExistence type="predicted"/>
<comment type="caution">
    <text evidence="1">The sequence shown here is derived from an EMBL/GenBank/DDBJ whole genome shotgun (WGS) entry which is preliminary data.</text>
</comment>
<evidence type="ECO:0000313" key="2">
    <source>
        <dbReference type="Proteomes" id="UP001054945"/>
    </source>
</evidence>
<sequence length="112" mass="12738">MTLCSVEKSKNLDKRNAQLQFETVITLFRFLSLSPLRAPSRDADEWPGIKAAPQLSRPGNDFRLNGLLGAKTRNWVSPYQTAFQPGHFMRVLRTRCWSAHLFRACLVGGIYV</sequence>
<dbReference type="Proteomes" id="UP001054945">
    <property type="component" value="Unassembled WGS sequence"/>
</dbReference>